<protein>
    <submittedName>
        <fullName evidence="1">Uncharacterized protein</fullName>
    </submittedName>
</protein>
<organism evidence="1 2">
    <name type="scientific">Naganishia cerealis</name>
    <dbReference type="NCBI Taxonomy" id="610337"/>
    <lineage>
        <taxon>Eukaryota</taxon>
        <taxon>Fungi</taxon>
        <taxon>Dikarya</taxon>
        <taxon>Basidiomycota</taxon>
        <taxon>Agaricomycotina</taxon>
        <taxon>Tremellomycetes</taxon>
        <taxon>Filobasidiales</taxon>
        <taxon>Filobasidiaceae</taxon>
        <taxon>Naganishia</taxon>
    </lineage>
</organism>
<gene>
    <name evidence="1" type="ORF">QFC19_004243</name>
</gene>
<sequence>MISPFPSLSLALATSSLLLASTLQSVNAYEYPIDRASNRVYRRDNYAGFDDPRATGGRMLALANNTWPEGLGEPLNAILSAESDARVLDVNVDQGGFLNYMLSTSLGEECFGQHYGDPQNADLGDGKGNHTEMEVLRWNYGDIYVGTCRETFNGGLHLRYWRQNTTGAFFMGVSEELDLSSNHLIAFNGYDFGRDHFVGNVTNQTTVIPTLNLTNTSTYVGSTTWANYTYETSVKYISGLLQNSSEGINHPEIAIPGRAAIDGLVAVLTVKVTGVPPNSGALANLAAPASTFLAVLLVASALLV</sequence>
<comment type="caution">
    <text evidence="1">The sequence shown here is derived from an EMBL/GenBank/DDBJ whole genome shotgun (WGS) entry which is preliminary data.</text>
</comment>
<accession>A0ACC2VWZ3</accession>
<dbReference type="Proteomes" id="UP001241377">
    <property type="component" value="Unassembled WGS sequence"/>
</dbReference>
<evidence type="ECO:0000313" key="2">
    <source>
        <dbReference type="Proteomes" id="UP001241377"/>
    </source>
</evidence>
<name>A0ACC2VWZ3_9TREE</name>
<dbReference type="EMBL" id="JASBWR010000044">
    <property type="protein sequence ID" value="KAJ9103668.1"/>
    <property type="molecule type" value="Genomic_DNA"/>
</dbReference>
<evidence type="ECO:0000313" key="1">
    <source>
        <dbReference type="EMBL" id="KAJ9103668.1"/>
    </source>
</evidence>
<keyword evidence="2" id="KW-1185">Reference proteome</keyword>
<reference evidence="1" key="1">
    <citation type="submission" date="2023-04" db="EMBL/GenBank/DDBJ databases">
        <title>Draft Genome sequencing of Naganishia species isolated from polar environments using Oxford Nanopore Technology.</title>
        <authorList>
            <person name="Leo P."/>
            <person name="Venkateswaran K."/>
        </authorList>
    </citation>
    <scope>NUCLEOTIDE SEQUENCE</scope>
    <source>
        <strain evidence="1">MNA-CCFEE 5261</strain>
    </source>
</reference>
<proteinExistence type="predicted"/>